<feature type="transmembrane region" description="Helical" evidence="5">
    <location>
        <begin position="367"/>
        <end position="385"/>
    </location>
</feature>
<evidence type="ECO:0000256" key="4">
    <source>
        <dbReference type="ARBA" id="ARBA00023136"/>
    </source>
</evidence>
<dbReference type="Pfam" id="PF04142">
    <property type="entry name" value="Nuc_sug_transp"/>
    <property type="match status" value="1"/>
</dbReference>
<evidence type="ECO:0000256" key="5">
    <source>
        <dbReference type="SAM" id="Phobius"/>
    </source>
</evidence>
<feature type="transmembrane region" description="Helical" evidence="5">
    <location>
        <begin position="309"/>
        <end position="331"/>
    </location>
</feature>
<accession>A0AA88W5K5</accession>
<organism evidence="6 7">
    <name type="scientific">Escallonia herrerae</name>
    <dbReference type="NCBI Taxonomy" id="1293975"/>
    <lineage>
        <taxon>Eukaryota</taxon>
        <taxon>Viridiplantae</taxon>
        <taxon>Streptophyta</taxon>
        <taxon>Embryophyta</taxon>
        <taxon>Tracheophyta</taxon>
        <taxon>Spermatophyta</taxon>
        <taxon>Magnoliopsida</taxon>
        <taxon>eudicotyledons</taxon>
        <taxon>Gunneridae</taxon>
        <taxon>Pentapetalae</taxon>
        <taxon>asterids</taxon>
        <taxon>campanulids</taxon>
        <taxon>Escalloniales</taxon>
        <taxon>Escalloniaceae</taxon>
        <taxon>Escallonia</taxon>
    </lineage>
</organism>
<proteinExistence type="predicted"/>
<dbReference type="InterPro" id="IPR007271">
    <property type="entry name" value="Nuc_sug_transpt"/>
</dbReference>
<evidence type="ECO:0000256" key="3">
    <source>
        <dbReference type="ARBA" id="ARBA00022989"/>
    </source>
</evidence>
<keyword evidence="4 5" id="KW-0472">Membrane</keyword>
<keyword evidence="7" id="KW-1185">Reference proteome</keyword>
<dbReference type="GO" id="GO:0000139">
    <property type="term" value="C:Golgi membrane"/>
    <property type="evidence" value="ECO:0007669"/>
    <property type="project" value="InterPro"/>
</dbReference>
<gene>
    <name evidence="6" type="ORF">RJ639_046412</name>
</gene>
<comment type="subcellular location">
    <subcellularLocation>
        <location evidence="1">Membrane</location>
        <topology evidence="1">Multi-pass membrane protein</topology>
    </subcellularLocation>
</comment>
<dbReference type="GO" id="GO:0015165">
    <property type="term" value="F:pyrimidine nucleotide-sugar transmembrane transporter activity"/>
    <property type="evidence" value="ECO:0007669"/>
    <property type="project" value="InterPro"/>
</dbReference>
<keyword evidence="3 5" id="KW-1133">Transmembrane helix</keyword>
<name>A0AA88W5K5_9ASTE</name>
<evidence type="ECO:0000256" key="2">
    <source>
        <dbReference type="ARBA" id="ARBA00022692"/>
    </source>
</evidence>
<reference evidence="6" key="1">
    <citation type="submission" date="2022-12" db="EMBL/GenBank/DDBJ databases">
        <title>Draft genome assemblies for two species of Escallonia (Escalloniales).</title>
        <authorList>
            <person name="Chanderbali A."/>
            <person name="Dervinis C."/>
            <person name="Anghel I."/>
            <person name="Soltis D."/>
            <person name="Soltis P."/>
            <person name="Zapata F."/>
        </authorList>
    </citation>
    <scope>NUCLEOTIDE SEQUENCE</scope>
    <source>
        <strain evidence="6">UCBG64.0493</strain>
        <tissue evidence="6">Leaf</tissue>
    </source>
</reference>
<dbReference type="NCBIfam" id="TIGR00803">
    <property type="entry name" value="nst"/>
    <property type="match status" value="1"/>
</dbReference>
<comment type="caution">
    <text evidence="6">The sequence shown here is derived from an EMBL/GenBank/DDBJ whole genome shotgun (WGS) entry which is preliminary data.</text>
</comment>
<feature type="transmembrane region" description="Helical" evidence="5">
    <location>
        <begin position="280"/>
        <end position="297"/>
    </location>
</feature>
<sequence>MASCTKSFRAPPEALGQAHSSVLLAVADQASPIASRNSLDICNSQDKDGDTGGDDIESLHGKSLSDVSSSNVATFGGTFSDRSKWKRKSMVTLALTVLTSSQAILIVWSKRAGKYQYSVTTANFLVEALKCALSLAALARIWRKDGVTEDNRLSTTLDEVSVYPIPAALYLVKNLLQYYIFAYVDAPGYQILKNLNIISTGVLYRIILQKKLSEIQWAAFILLCAGCTTAQLNPSSDHVLQTPLQGWIMAIVMALLSGFAGVYTEAIIKKRPSRNINVQNFWLYVFGMAFNAVAILVQDFDAVINKGFFHGYSLITVLMILNHALSGIAVSMVMKYADNIVKVYSTSVAMLLTAVVSVFLFGFNLSLAFFLGSVVISVSVYLHSVGKSQR</sequence>
<evidence type="ECO:0008006" key="8">
    <source>
        <dbReference type="Google" id="ProtNLM"/>
    </source>
</evidence>
<feature type="transmembrane region" description="Helical" evidence="5">
    <location>
        <begin position="215"/>
        <end position="232"/>
    </location>
</feature>
<keyword evidence="2 5" id="KW-0812">Transmembrane</keyword>
<evidence type="ECO:0000313" key="7">
    <source>
        <dbReference type="Proteomes" id="UP001188597"/>
    </source>
</evidence>
<protein>
    <recommendedName>
        <fullName evidence="8">CMP-sialic acid transporter</fullName>
    </recommendedName>
</protein>
<feature type="transmembrane region" description="Helical" evidence="5">
    <location>
        <begin position="244"/>
        <end position="268"/>
    </location>
</feature>
<dbReference type="Proteomes" id="UP001188597">
    <property type="component" value="Unassembled WGS sequence"/>
</dbReference>
<dbReference type="PANTHER" id="PTHR10231">
    <property type="entry name" value="NUCLEOTIDE-SUGAR TRANSMEMBRANE TRANSPORTER"/>
    <property type="match status" value="1"/>
</dbReference>
<evidence type="ECO:0000256" key="1">
    <source>
        <dbReference type="ARBA" id="ARBA00004141"/>
    </source>
</evidence>
<dbReference type="EMBL" id="JAVXUP010000756">
    <property type="protein sequence ID" value="KAK3021501.1"/>
    <property type="molecule type" value="Genomic_DNA"/>
</dbReference>
<dbReference type="AlphaFoldDB" id="A0AA88W5K5"/>
<evidence type="ECO:0000313" key="6">
    <source>
        <dbReference type="EMBL" id="KAK3021501.1"/>
    </source>
</evidence>
<feature type="transmembrane region" description="Helical" evidence="5">
    <location>
        <begin position="121"/>
        <end position="142"/>
    </location>
</feature>
<feature type="transmembrane region" description="Helical" evidence="5">
    <location>
        <begin position="90"/>
        <end position="109"/>
    </location>
</feature>
<feature type="transmembrane region" description="Helical" evidence="5">
    <location>
        <begin position="343"/>
        <end position="361"/>
    </location>
</feature>